<dbReference type="PROSITE" id="PS51450">
    <property type="entry name" value="LRR"/>
    <property type="match status" value="6"/>
</dbReference>
<keyword evidence="6" id="KW-1185">Reference proteome</keyword>
<dbReference type="SUPFAM" id="SSF52047">
    <property type="entry name" value="RNI-like"/>
    <property type="match status" value="1"/>
</dbReference>
<dbReference type="PANTHER" id="PTHR24373">
    <property type="entry name" value="SLIT RELATED LEUCINE-RICH REPEAT NEURONAL PROTEIN"/>
    <property type="match status" value="1"/>
</dbReference>
<evidence type="ECO:0000256" key="4">
    <source>
        <dbReference type="SAM" id="SignalP"/>
    </source>
</evidence>
<organism evidence="5 6">
    <name type="scientific">Pyrocoelia pectoralis</name>
    <dbReference type="NCBI Taxonomy" id="417401"/>
    <lineage>
        <taxon>Eukaryota</taxon>
        <taxon>Metazoa</taxon>
        <taxon>Ecdysozoa</taxon>
        <taxon>Arthropoda</taxon>
        <taxon>Hexapoda</taxon>
        <taxon>Insecta</taxon>
        <taxon>Pterygota</taxon>
        <taxon>Neoptera</taxon>
        <taxon>Endopterygota</taxon>
        <taxon>Coleoptera</taxon>
        <taxon>Polyphaga</taxon>
        <taxon>Elateriformia</taxon>
        <taxon>Elateroidea</taxon>
        <taxon>Lampyridae</taxon>
        <taxon>Lampyrinae</taxon>
        <taxon>Pyrocoelia</taxon>
    </lineage>
</organism>
<dbReference type="Pfam" id="PF13306">
    <property type="entry name" value="LRR_5"/>
    <property type="match status" value="1"/>
</dbReference>
<dbReference type="InterPro" id="IPR026906">
    <property type="entry name" value="LRR_5"/>
</dbReference>
<gene>
    <name evidence="5" type="ORF">RI129_008956</name>
</gene>
<dbReference type="FunFam" id="3.80.10.10:FF:001164">
    <property type="entry name" value="GH01279p"/>
    <property type="match status" value="1"/>
</dbReference>
<feature type="signal peptide" evidence="4">
    <location>
        <begin position="1"/>
        <end position="19"/>
    </location>
</feature>
<dbReference type="Pfam" id="PF13855">
    <property type="entry name" value="LRR_8"/>
    <property type="match status" value="3"/>
</dbReference>
<dbReference type="SUPFAM" id="SSF52058">
    <property type="entry name" value="L domain-like"/>
    <property type="match status" value="1"/>
</dbReference>
<reference evidence="5 6" key="1">
    <citation type="journal article" date="2024" name="Insects">
        <title>An Improved Chromosome-Level Genome Assembly of the Firefly Pyrocoelia pectoralis.</title>
        <authorList>
            <person name="Fu X."/>
            <person name="Meyer-Rochow V.B."/>
            <person name="Ballantyne L."/>
            <person name="Zhu X."/>
        </authorList>
    </citation>
    <scope>NUCLEOTIDE SEQUENCE [LARGE SCALE GENOMIC DNA]</scope>
    <source>
        <strain evidence="5">XCY_ONT2</strain>
    </source>
</reference>
<evidence type="ECO:0000313" key="6">
    <source>
        <dbReference type="Proteomes" id="UP001329430"/>
    </source>
</evidence>
<proteinExistence type="predicted"/>
<dbReference type="Proteomes" id="UP001329430">
    <property type="component" value="Chromosome 6"/>
</dbReference>
<dbReference type="SMART" id="SM00365">
    <property type="entry name" value="LRR_SD22"/>
    <property type="match status" value="8"/>
</dbReference>
<dbReference type="PRINTS" id="PR00019">
    <property type="entry name" value="LEURICHRPT"/>
</dbReference>
<keyword evidence="1" id="KW-0433">Leucine-rich repeat</keyword>
<evidence type="ECO:0000256" key="3">
    <source>
        <dbReference type="ARBA" id="ARBA00022737"/>
    </source>
</evidence>
<evidence type="ECO:0000256" key="2">
    <source>
        <dbReference type="ARBA" id="ARBA00022729"/>
    </source>
</evidence>
<keyword evidence="3" id="KW-0677">Repeat</keyword>
<dbReference type="InterPro" id="IPR003591">
    <property type="entry name" value="Leu-rich_rpt_typical-subtyp"/>
</dbReference>
<dbReference type="Pfam" id="PF00560">
    <property type="entry name" value="LRR_1"/>
    <property type="match status" value="2"/>
</dbReference>
<dbReference type="InterPro" id="IPR032675">
    <property type="entry name" value="LRR_dom_sf"/>
</dbReference>
<evidence type="ECO:0000256" key="1">
    <source>
        <dbReference type="ARBA" id="ARBA00022614"/>
    </source>
</evidence>
<dbReference type="SMART" id="SM00369">
    <property type="entry name" value="LRR_TYP"/>
    <property type="match status" value="13"/>
</dbReference>
<sequence length="586" mass="66577">MKTPLLFLQILLVIDIVRSTCRTENPYGVYNIYCTKITSFNDIPLEFRIPSVFNLVINRSTISLKQTKSFHGIDNLHLVSSNITSIEPDFFNSVTTLRELKIENCTVYKMQPFPKSSLSFLRLYNSNLSSIPNKLLHNLTNLALFTTSGNIWPSLTNFPDNFFKNLPLSVISLEKAGIYNLQGQAFKTLNKLHYLELQNNRLSSLPSNLFQDLGELVNLNLSYNEIRKFENKVFKGLSVLNTLAVAHNKLSTANKEWFAPLKSLVVLDLSYNAIWKCDLSLKNLTILNLSHNSFSRIGNETFAGLPKLSELDLSYNSIQNLSLDAFKGLSELRQLNLAYNKLQVIDSRVFRYFRSLNTVSIESNQIRNLTQIGLDSLKTLWRLYASGNKLSRLGNVLQKLPTLEELYLSNTSLVSLEPTSFQGLKRLQKLDLSQNNLKNISSSVLKDLISLEKLNLAKIGLTKLDAGVFDKLGNLTHLDLEGNILENLPLGIFGNLKLESLSLKGNRIRNISGNVYEKQTKLMEINLENTPIISLNETDILPNLRYLLLYGTKYQGVGVVSTKRRRFNKVNERVWDSSCFLPFCKR</sequence>
<feature type="chain" id="PRO_5042968167" description="Chaoptin" evidence="4">
    <location>
        <begin position="20"/>
        <end position="586"/>
    </location>
</feature>
<keyword evidence="2 4" id="KW-0732">Signal</keyword>
<comment type="caution">
    <text evidence="5">The sequence shown here is derived from an EMBL/GenBank/DDBJ whole genome shotgun (WGS) entry which is preliminary data.</text>
</comment>
<dbReference type="EMBL" id="JAVRBK010000006">
    <property type="protein sequence ID" value="KAK5642789.1"/>
    <property type="molecule type" value="Genomic_DNA"/>
</dbReference>
<protein>
    <recommendedName>
        <fullName evidence="7">Chaoptin</fullName>
    </recommendedName>
</protein>
<dbReference type="Gene3D" id="3.80.10.10">
    <property type="entry name" value="Ribonuclease Inhibitor"/>
    <property type="match status" value="5"/>
</dbReference>
<name>A0AAN7VAT7_9COLE</name>
<accession>A0AAN7VAT7</accession>
<dbReference type="InterPro" id="IPR050328">
    <property type="entry name" value="Dev_Immune_Receptor"/>
</dbReference>
<dbReference type="AlphaFoldDB" id="A0AAN7VAT7"/>
<dbReference type="PANTHER" id="PTHR24373:SF275">
    <property type="entry name" value="TIR DOMAIN-CONTAINING PROTEIN"/>
    <property type="match status" value="1"/>
</dbReference>
<evidence type="ECO:0008006" key="7">
    <source>
        <dbReference type="Google" id="ProtNLM"/>
    </source>
</evidence>
<evidence type="ECO:0000313" key="5">
    <source>
        <dbReference type="EMBL" id="KAK5642789.1"/>
    </source>
</evidence>
<dbReference type="InterPro" id="IPR001611">
    <property type="entry name" value="Leu-rich_rpt"/>
</dbReference>